<keyword evidence="2" id="KW-1185">Reference proteome</keyword>
<accession>A0A1N6J6I9</accession>
<name>A0A1N6J6I9_9BURK</name>
<protein>
    <submittedName>
        <fullName evidence="1">Uncharacterized protein</fullName>
    </submittedName>
</protein>
<evidence type="ECO:0000313" key="2">
    <source>
        <dbReference type="Proteomes" id="UP000185151"/>
    </source>
</evidence>
<organism evidence="1 2">
    <name type="scientific">Paraburkholderia phenazinium</name>
    <dbReference type="NCBI Taxonomy" id="60549"/>
    <lineage>
        <taxon>Bacteria</taxon>
        <taxon>Pseudomonadati</taxon>
        <taxon>Pseudomonadota</taxon>
        <taxon>Betaproteobacteria</taxon>
        <taxon>Burkholderiales</taxon>
        <taxon>Burkholderiaceae</taxon>
        <taxon>Paraburkholderia</taxon>
    </lineage>
</organism>
<dbReference type="AlphaFoldDB" id="A0A1N6J6I9"/>
<proteinExistence type="predicted"/>
<dbReference type="Proteomes" id="UP000185151">
    <property type="component" value="Unassembled WGS sequence"/>
</dbReference>
<reference evidence="1 2" key="1">
    <citation type="submission" date="2016-11" db="EMBL/GenBank/DDBJ databases">
        <authorList>
            <person name="Jaros S."/>
            <person name="Januszkiewicz K."/>
            <person name="Wedrychowicz H."/>
        </authorList>
    </citation>
    <scope>NUCLEOTIDE SEQUENCE [LARGE SCALE GENOMIC DNA]</scope>
    <source>
        <strain evidence="1 2">GAS95</strain>
    </source>
</reference>
<sequence length="38" mass="4417">MRWRELQRRNYAALVALTVRFVEPGWLVEVTVTAAKVS</sequence>
<gene>
    <name evidence="1" type="ORF">SAMN05444165_2833</name>
</gene>
<evidence type="ECO:0000313" key="1">
    <source>
        <dbReference type="EMBL" id="SIO39852.1"/>
    </source>
</evidence>
<dbReference type="EMBL" id="FSRU01000001">
    <property type="protein sequence ID" value="SIO39852.1"/>
    <property type="molecule type" value="Genomic_DNA"/>
</dbReference>